<dbReference type="EMBL" id="RIBY02002633">
    <property type="protein sequence ID" value="KAH9807357.1"/>
    <property type="molecule type" value="Genomic_DNA"/>
</dbReference>
<dbReference type="Pfam" id="PF26639">
    <property type="entry name" value="Het-6_barrel"/>
    <property type="match status" value="1"/>
</dbReference>
<dbReference type="OrthoDB" id="4850726at2759"/>
<gene>
    <name evidence="2" type="ORF">Tdes44962_MAKER06393</name>
</gene>
<organism evidence="2 3">
    <name type="scientific">Teratosphaeria destructans</name>
    <dbReference type="NCBI Taxonomy" id="418781"/>
    <lineage>
        <taxon>Eukaryota</taxon>
        <taxon>Fungi</taxon>
        <taxon>Dikarya</taxon>
        <taxon>Ascomycota</taxon>
        <taxon>Pezizomycotina</taxon>
        <taxon>Dothideomycetes</taxon>
        <taxon>Dothideomycetidae</taxon>
        <taxon>Mycosphaerellales</taxon>
        <taxon>Teratosphaeriaceae</taxon>
        <taxon>Teratosphaeria</taxon>
    </lineage>
</organism>
<reference evidence="2 3" key="2">
    <citation type="journal article" date="2021" name="Curr. Genet.">
        <title>Genetic response to nitrogen starvation in the aggressive Eucalyptus foliar pathogen Teratosphaeria destructans.</title>
        <authorList>
            <person name="Havenga M."/>
            <person name="Wingfield B.D."/>
            <person name="Wingfield M.J."/>
            <person name="Dreyer L.L."/>
            <person name="Roets F."/>
            <person name="Aylward J."/>
        </authorList>
    </citation>
    <scope>NUCLEOTIDE SEQUENCE [LARGE SCALE GENOMIC DNA]</scope>
    <source>
        <strain evidence="2">CMW44962</strain>
    </source>
</reference>
<feature type="domain" description="Heterokaryon incompatibility" evidence="1">
    <location>
        <begin position="74"/>
        <end position="222"/>
    </location>
</feature>
<comment type="caution">
    <text evidence="2">The sequence shown here is derived from an EMBL/GenBank/DDBJ whole genome shotgun (WGS) entry which is preliminary data.</text>
</comment>
<dbReference type="PANTHER" id="PTHR24148">
    <property type="entry name" value="ANKYRIN REPEAT DOMAIN-CONTAINING PROTEIN 39 HOMOLOG-RELATED"/>
    <property type="match status" value="1"/>
</dbReference>
<proteinExistence type="predicted"/>
<protein>
    <submittedName>
        <fullName evidence="2">Heterokaryon incompatibility protein 6, OR allele</fullName>
    </submittedName>
</protein>
<dbReference type="InterPro" id="IPR052895">
    <property type="entry name" value="HetReg/Transcr_Mod"/>
</dbReference>
<evidence type="ECO:0000313" key="3">
    <source>
        <dbReference type="Proteomes" id="UP001138500"/>
    </source>
</evidence>
<dbReference type="PANTHER" id="PTHR24148:SF73">
    <property type="entry name" value="HET DOMAIN PROTEIN (AFU_ORTHOLOGUE AFUA_8G01020)"/>
    <property type="match status" value="1"/>
</dbReference>
<dbReference type="Pfam" id="PF06985">
    <property type="entry name" value="HET"/>
    <property type="match status" value="1"/>
</dbReference>
<keyword evidence="3" id="KW-1185">Reference proteome</keyword>
<dbReference type="Proteomes" id="UP001138500">
    <property type="component" value="Unassembled WGS sequence"/>
</dbReference>
<evidence type="ECO:0000313" key="2">
    <source>
        <dbReference type="EMBL" id="KAH9807357.1"/>
    </source>
</evidence>
<evidence type="ECO:0000259" key="1">
    <source>
        <dbReference type="Pfam" id="PF06985"/>
    </source>
</evidence>
<dbReference type="InterPro" id="IPR010730">
    <property type="entry name" value="HET"/>
</dbReference>
<reference evidence="2 3" key="1">
    <citation type="journal article" date="2018" name="IMA Fungus">
        <title>IMA Genome-F 10: Nine draft genome sequences of Claviceps purpurea s.lat., including C. arundinis, C. humidiphila, and C. cf. spartinae, pseudomolecules for the pitch canker pathogen Fusarium circinatum, draft genome of Davidsoniella eucalypti, Grosmannia galeiformis, Quambalaria eucalypti, and Teratosphaeria destructans.</title>
        <authorList>
            <person name="Wingfield B.D."/>
            <person name="Liu M."/>
            <person name="Nguyen H.D."/>
            <person name="Lane F.A."/>
            <person name="Morgan S.W."/>
            <person name="De Vos L."/>
            <person name="Wilken P.M."/>
            <person name="Duong T.A."/>
            <person name="Aylward J."/>
            <person name="Coetzee M.P."/>
            <person name="Dadej K."/>
            <person name="De Beer Z.W."/>
            <person name="Findlay W."/>
            <person name="Havenga M."/>
            <person name="Kolarik M."/>
            <person name="Menzies J.G."/>
            <person name="Naidoo K."/>
            <person name="Pochopski O."/>
            <person name="Shoukouhi P."/>
            <person name="Santana Q.C."/>
            <person name="Seifert K.A."/>
            <person name="Soal N."/>
            <person name="Steenkamp E.T."/>
            <person name="Tatham C.T."/>
            <person name="van der Nest M.A."/>
            <person name="Wingfield M.J."/>
        </authorList>
    </citation>
    <scope>NUCLEOTIDE SEQUENCE [LARGE SCALE GENOMIC DNA]</scope>
    <source>
        <strain evidence="2">CMW44962</strain>
    </source>
</reference>
<name>A0A9W7SHJ7_9PEZI</name>
<dbReference type="AlphaFoldDB" id="A0A9W7SHJ7"/>
<sequence length="669" mass="75124">MEHRPIDDIGEIKLLTLRCRKVHEQYHRQEIIDSNRMPACLLDSFPARFDRYDLFSETDSSGSRASWVASSPRYLALSYAWGEPRSRPKALVNGQHVEIPENLSRALETLETSDFAEKGLKFWTDAICIDQANLEERNRMVARMQDIYKHSQDVVVWLGAAANDSDMAMDFINDLAAAWRSDVTSAMQHLRNSLERVGDRLFPALASLIERPYWSRVWIIQELACGSANTPILCGTRITTWRNLLQIYSSLNTYNSDGERGLTRIFERALQTCEQSVRESHQYHMKYWEWNKCNDFSALQASFMLATQTSTLQLLLSRTRYASCSLPQDKVYGVLGLLPWAIARRIVVDYTLSYAKVYLQFTRACIEAEQSLEILQQSGSEDDGDLSNEGMPSWVPNLRLQQRTYTSSVERDYDAHTKASASYRWLPDDEQALVARCVLVDTIDGVTESLCETAVDPPSEDAVQSSTAANVYGDRDSASEALWRALMGDRDLSGQDAESENTCLLSGTLLQEGSMREVQRGDSAEKAAFFHDLQAFLVRNRAFRICGQALEEYFTRGREATAKPAGRSDASSSGNSESTFLNAVRRCREFVFARRLAHSTAGYVAVVPRKARVGDQIAVVLGCSTPVLFRSVRGSWKVVGSCYVQGIMDGAVIRGLRAGRLSAVDVTLH</sequence>
<accession>A0A9W7SHJ7</accession>